<accession>A0ACC2N065</accession>
<reference evidence="1" key="1">
    <citation type="submission" date="2023-04" db="EMBL/GenBank/DDBJ databases">
        <title>A chromosome-level genome assembly of the parasitoid wasp Eretmocerus hayati.</title>
        <authorList>
            <person name="Zhong Y."/>
            <person name="Liu S."/>
            <person name="Liu Y."/>
        </authorList>
    </citation>
    <scope>NUCLEOTIDE SEQUENCE</scope>
    <source>
        <strain evidence="1">ZJU_SS_LIU_2023</strain>
    </source>
</reference>
<comment type="caution">
    <text evidence="1">The sequence shown here is derived from an EMBL/GenBank/DDBJ whole genome shotgun (WGS) entry which is preliminary data.</text>
</comment>
<protein>
    <submittedName>
        <fullName evidence="1">Uncharacterized protein</fullName>
    </submittedName>
</protein>
<evidence type="ECO:0000313" key="2">
    <source>
        <dbReference type="Proteomes" id="UP001239111"/>
    </source>
</evidence>
<gene>
    <name evidence="1" type="ORF">QAD02_006156</name>
</gene>
<organism evidence="1 2">
    <name type="scientific">Eretmocerus hayati</name>
    <dbReference type="NCBI Taxonomy" id="131215"/>
    <lineage>
        <taxon>Eukaryota</taxon>
        <taxon>Metazoa</taxon>
        <taxon>Ecdysozoa</taxon>
        <taxon>Arthropoda</taxon>
        <taxon>Hexapoda</taxon>
        <taxon>Insecta</taxon>
        <taxon>Pterygota</taxon>
        <taxon>Neoptera</taxon>
        <taxon>Endopterygota</taxon>
        <taxon>Hymenoptera</taxon>
        <taxon>Apocrita</taxon>
        <taxon>Proctotrupomorpha</taxon>
        <taxon>Chalcidoidea</taxon>
        <taxon>Aphelinidae</taxon>
        <taxon>Aphelininae</taxon>
        <taxon>Eretmocerus</taxon>
    </lineage>
</organism>
<dbReference type="EMBL" id="CM056744">
    <property type="protein sequence ID" value="KAJ8664494.1"/>
    <property type="molecule type" value="Genomic_DNA"/>
</dbReference>
<keyword evidence="2" id="KW-1185">Reference proteome</keyword>
<name>A0ACC2N065_9HYME</name>
<sequence length="980" mass="111617">MTDFDELDNALLTKPHKDSSRPAQLGDTNKKRVAFKESVGYDLDDDFKDSDEEEDLRPQMKSDRFADLFGLRPNTVKEIKETVSLTEPKVSIANNEDTLPKNAITPSATVFSGRRQSQDTALRESDFLGPSTNRTETLKSNQSAQKNTKKRPLFDDEDDLAIPNLPEKSTVSMRDPGKKSSLMEEIFGNRPKSSPTLDRRQSSFTDGTVTRSNTGESVTASGFTTNESSSRASVTTGFSLSVPKESRRGRRTSTAPLDPLGLLSALDDSSKDEIKQIHPPPIVSDSTSKTADLDDLPEWLGGPKTNRNEKSSEPEKVTRSDLSSSAKSIEATAKTSGSTIPATTTTTTTHSSDEITGLTSKLLGMEFDQQATIMGMQQQEHELRTAAALSQQSEKLNKLLESQRLRLSEQEGHFNALISRQLERQALLEAQIKARQERIDSYIQTLSAVPTTLPSMPLELSKEVKVDSNEAEDSAVESEAEIQKLQLEKLYLENTLDSLREKHEKEISIIDDSYKKQITYLEEAMVQMEKRMQDDVECLDADYRLKIQKLKDEMIEMEKAHKAEKDLLKEEHVKVVREIREQSSRSLELLQSEHEEVIAKIIKSKETEREAIEIMRIDGTNIENVLNKSQSIVESLDCLQKKFDARDNNFIDSQDHHLKAQEQNIEYLKQQLEKQREESAGEKQKLMTTIQKLEIDISELMSEFRKQNASFKESEQILKSRELAILRDRELLVEQSNWERERLQAMRDSWAKEHDKEMEWLVQERQALAAEKGKLQIFNRLKIGYDESSKEELEATVRAAQDAIAKANQEKLKWKEKINELESQRNSLEEKESGLVRKAKELQEFTQSAVAKREEGLKALKEAHFIEERYKEKMKLLQKQEELLLEKESKLAAEKLELSRQRLAFHVSDIEKPEKDISTARTRIGIAEDMSLSEVLSESRRYTPLSMTKNIVDPHLVLLKWDLHNKLGSSKIPTTVQPSH</sequence>
<evidence type="ECO:0000313" key="1">
    <source>
        <dbReference type="EMBL" id="KAJ8664494.1"/>
    </source>
</evidence>
<proteinExistence type="predicted"/>
<dbReference type="Proteomes" id="UP001239111">
    <property type="component" value="Chromosome 4"/>
</dbReference>